<accession>A0A1H7YXU9</accession>
<organism evidence="1 2">
    <name type="scientific">Syntrophus gentianae</name>
    <dbReference type="NCBI Taxonomy" id="43775"/>
    <lineage>
        <taxon>Bacteria</taxon>
        <taxon>Pseudomonadati</taxon>
        <taxon>Thermodesulfobacteriota</taxon>
        <taxon>Syntrophia</taxon>
        <taxon>Syntrophales</taxon>
        <taxon>Syntrophaceae</taxon>
        <taxon>Syntrophus</taxon>
    </lineage>
</organism>
<dbReference type="EMBL" id="FOBS01000019">
    <property type="protein sequence ID" value="SEM50823.1"/>
    <property type="molecule type" value="Genomic_DNA"/>
</dbReference>
<dbReference type="AlphaFoldDB" id="A0A1H7YXU9"/>
<keyword evidence="2" id="KW-1185">Reference proteome</keyword>
<name>A0A1H7YXU9_9BACT</name>
<gene>
    <name evidence="1" type="ORF">SAMN04489760_1191</name>
</gene>
<evidence type="ECO:0000313" key="1">
    <source>
        <dbReference type="EMBL" id="SEM50823.1"/>
    </source>
</evidence>
<reference evidence="1 2" key="1">
    <citation type="submission" date="2016-10" db="EMBL/GenBank/DDBJ databases">
        <authorList>
            <person name="de Groot N.N."/>
        </authorList>
    </citation>
    <scope>NUCLEOTIDE SEQUENCE [LARGE SCALE GENOMIC DNA]</scope>
    <source>
        <strain evidence="1 2">DSM 8423</strain>
    </source>
</reference>
<proteinExistence type="predicted"/>
<evidence type="ECO:0000313" key="2">
    <source>
        <dbReference type="Proteomes" id="UP000198744"/>
    </source>
</evidence>
<dbReference type="Proteomes" id="UP000198744">
    <property type="component" value="Unassembled WGS sequence"/>
</dbReference>
<protein>
    <submittedName>
        <fullName evidence="1">Uncharacterized protein</fullName>
    </submittedName>
</protein>
<sequence length="69" mass="7928">MNAGISKLLGNGFECCVNFPKSIDELWIELRTASCQNDFYSLFMRKAFFIGTVRYESIIDIGDRHDSSR</sequence>